<feature type="region of interest" description="Disordered" evidence="10">
    <location>
        <begin position="83"/>
        <end position="102"/>
    </location>
</feature>
<dbReference type="GO" id="GO:0055085">
    <property type="term" value="P:transmembrane transport"/>
    <property type="evidence" value="ECO:0007669"/>
    <property type="project" value="InterPro"/>
</dbReference>
<accession>A0A2U2BZT4</accession>
<keyword evidence="4" id="KW-1003">Cell membrane</keyword>
<evidence type="ECO:0000256" key="3">
    <source>
        <dbReference type="ARBA" id="ARBA00022448"/>
    </source>
</evidence>
<dbReference type="PANTHER" id="PTHR33446">
    <property type="entry name" value="PROTEIN TONB-RELATED"/>
    <property type="match status" value="1"/>
</dbReference>
<evidence type="ECO:0000313" key="13">
    <source>
        <dbReference type="Proteomes" id="UP000245014"/>
    </source>
</evidence>
<proteinExistence type="inferred from homology"/>
<dbReference type="SUPFAM" id="SSF74653">
    <property type="entry name" value="TolA/TonB C-terminal domain"/>
    <property type="match status" value="1"/>
</dbReference>
<dbReference type="Pfam" id="PF03544">
    <property type="entry name" value="TonB_C"/>
    <property type="match status" value="1"/>
</dbReference>
<keyword evidence="6" id="KW-0812">Transmembrane</keyword>
<keyword evidence="3" id="KW-0813">Transport</keyword>
<evidence type="ECO:0000256" key="10">
    <source>
        <dbReference type="SAM" id="MobiDB-lite"/>
    </source>
</evidence>
<evidence type="ECO:0000259" key="11">
    <source>
        <dbReference type="PROSITE" id="PS52015"/>
    </source>
</evidence>
<comment type="caution">
    <text evidence="12">The sequence shown here is derived from an EMBL/GenBank/DDBJ whole genome shotgun (WGS) entry which is preliminary data.</text>
</comment>
<dbReference type="InterPro" id="IPR037682">
    <property type="entry name" value="TonB_C"/>
</dbReference>
<dbReference type="STRING" id="28200.GCA_001572935_01382"/>
<dbReference type="RefSeq" id="WP_109158531.1">
    <property type="nucleotide sequence ID" value="NZ_QEYI01000005.1"/>
</dbReference>
<reference evidence="12 13" key="1">
    <citation type="submission" date="2018-05" db="EMBL/GenBank/DDBJ databases">
        <title>Antimicrobial susceptibility testing and genomic analysis of Arcobacter skirrowii strains and one Arcobacter butzleri isolated from German poultry farms.</title>
        <authorList>
            <person name="Haenel I."/>
            <person name="Hotzel H."/>
            <person name="Tomaso H."/>
            <person name="Busch A."/>
        </authorList>
    </citation>
    <scope>NUCLEOTIDE SEQUENCE [LARGE SCALE GENOMIC DNA]</scope>
    <source>
        <strain evidence="13">v</strain>
    </source>
</reference>
<dbReference type="NCBIfam" id="TIGR01352">
    <property type="entry name" value="tonB_Cterm"/>
    <property type="match status" value="1"/>
</dbReference>
<sequence length="225" mass="25834">MKNNRYIKSLFISSTIYLAIAAPIFISFSNTPKTVDIKKDVHTVTKISLSNIPIQEKVIEEIVEEEVVEKIIEKPAKKVVKKEIKKQKPKKDTKPKEKPKKIVEKKEVQEKITTADSVNQVKAAEIEDLYLGKIKNTIERYKTYPRNAKRLHHQGVVKIAFDVLLNGKITNIRIIENSKYKTLDKATINLLEKIGSFDPIPNELMSKLDNKLNLSLEIPVEYQIN</sequence>
<evidence type="ECO:0000256" key="2">
    <source>
        <dbReference type="ARBA" id="ARBA00006555"/>
    </source>
</evidence>
<evidence type="ECO:0000256" key="1">
    <source>
        <dbReference type="ARBA" id="ARBA00004383"/>
    </source>
</evidence>
<evidence type="ECO:0000256" key="5">
    <source>
        <dbReference type="ARBA" id="ARBA00022519"/>
    </source>
</evidence>
<dbReference type="GO" id="GO:0015031">
    <property type="term" value="P:protein transport"/>
    <property type="evidence" value="ECO:0007669"/>
    <property type="project" value="UniProtKB-KW"/>
</dbReference>
<dbReference type="PROSITE" id="PS52015">
    <property type="entry name" value="TONB_CTD"/>
    <property type="match status" value="1"/>
</dbReference>
<keyword evidence="8" id="KW-1133">Transmembrane helix</keyword>
<evidence type="ECO:0000256" key="9">
    <source>
        <dbReference type="ARBA" id="ARBA00023136"/>
    </source>
</evidence>
<dbReference type="PANTHER" id="PTHR33446:SF2">
    <property type="entry name" value="PROTEIN TONB"/>
    <property type="match status" value="1"/>
</dbReference>
<protein>
    <recommendedName>
        <fullName evidence="11">TonB C-terminal domain-containing protein</fullName>
    </recommendedName>
</protein>
<dbReference type="Gene3D" id="3.30.1150.10">
    <property type="match status" value="1"/>
</dbReference>
<evidence type="ECO:0000313" key="12">
    <source>
        <dbReference type="EMBL" id="PWE20913.1"/>
    </source>
</evidence>
<comment type="similarity">
    <text evidence="2">Belongs to the TonB family.</text>
</comment>
<dbReference type="GO" id="GO:0031992">
    <property type="term" value="F:energy transducer activity"/>
    <property type="evidence" value="ECO:0007669"/>
    <property type="project" value="TreeGrafter"/>
</dbReference>
<evidence type="ECO:0000256" key="8">
    <source>
        <dbReference type="ARBA" id="ARBA00022989"/>
    </source>
</evidence>
<evidence type="ECO:0000256" key="7">
    <source>
        <dbReference type="ARBA" id="ARBA00022927"/>
    </source>
</evidence>
<dbReference type="Proteomes" id="UP000245014">
    <property type="component" value="Unassembled WGS sequence"/>
</dbReference>
<gene>
    <name evidence="12" type="ORF">DF188_06960</name>
</gene>
<keyword evidence="5" id="KW-0997">Cell inner membrane</keyword>
<feature type="compositionally biased region" description="Basic and acidic residues" evidence="10">
    <location>
        <begin position="90"/>
        <end position="102"/>
    </location>
</feature>
<name>A0A2U2BZT4_9BACT</name>
<evidence type="ECO:0000256" key="6">
    <source>
        <dbReference type="ARBA" id="ARBA00022692"/>
    </source>
</evidence>
<keyword evidence="9" id="KW-0472">Membrane</keyword>
<dbReference type="InterPro" id="IPR006260">
    <property type="entry name" value="TonB/TolA_C"/>
</dbReference>
<comment type="subcellular location">
    <subcellularLocation>
        <location evidence="1">Cell inner membrane</location>
        <topology evidence="1">Single-pass membrane protein</topology>
        <orientation evidence="1">Periplasmic side</orientation>
    </subcellularLocation>
</comment>
<dbReference type="InterPro" id="IPR051045">
    <property type="entry name" value="TonB-dependent_transducer"/>
</dbReference>
<dbReference type="EMBL" id="QEYI01000005">
    <property type="protein sequence ID" value="PWE20913.1"/>
    <property type="molecule type" value="Genomic_DNA"/>
</dbReference>
<feature type="domain" description="TonB C-terminal" evidence="11">
    <location>
        <begin position="129"/>
        <end position="225"/>
    </location>
</feature>
<dbReference type="GO" id="GO:0098797">
    <property type="term" value="C:plasma membrane protein complex"/>
    <property type="evidence" value="ECO:0007669"/>
    <property type="project" value="TreeGrafter"/>
</dbReference>
<keyword evidence="7" id="KW-0653">Protein transport</keyword>
<dbReference type="AlphaFoldDB" id="A0A2U2BZT4"/>
<evidence type="ECO:0000256" key="4">
    <source>
        <dbReference type="ARBA" id="ARBA00022475"/>
    </source>
</evidence>
<organism evidence="12 13">
    <name type="scientific">Aliarcobacter skirrowii</name>
    <dbReference type="NCBI Taxonomy" id="28200"/>
    <lineage>
        <taxon>Bacteria</taxon>
        <taxon>Pseudomonadati</taxon>
        <taxon>Campylobacterota</taxon>
        <taxon>Epsilonproteobacteria</taxon>
        <taxon>Campylobacterales</taxon>
        <taxon>Arcobacteraceae</taxon>
        <taxon>Aliarcobacter</taxon>
    </lineage>
</organism>